<evidence type="ECO:0000256" key="9">
    <source>
        <dbReference type="ARBA" id="ARBA00049547"/>
    </source>
</evidence>
<dbReference type="InterPro" id="IPR011257">
    <property type="entry name" value="DNA_glycosylase"/>
</dbReference>
<dbReference type="GO" id="GO:0003884">
    <property type="term" value="F:D-amino-acid oxidase activity"/>
    <property type="evidence" value="ECO:0007669"/>
    <property type="project" value="UniProtKB-EC"/>
</dbReference>
<dbReference type="GO" id="GO:0071949">
    <property type="term" value="F:FAD binding"/>
    <property type="evidence" value="ECO:0007669"/>
    <property type="project" value="InterPro"/>
</dbReference>
<comment type="catalytic activity">
    <reaction evidence="9">
        <text>a D-alpha-amino acid + O2 + H2O = a 2-oxocarboxylate + H2O2 + NH4(+)</text>
        <dbReference type="Rhea" id="RHEA:21816"/>
        <dbReference type="ChEBI" id="CHEBI:15377"/>
        <dbReference type="ChEBI" id="CHEBI:15379"/>
        <dbReference type="ChEBI" id="CHEBI:16240"/>
        <dbReference type="ChEBI" id="CHEBI:28938"/>
        <dbReference type="ChEBI" id="CHEBI:35179"/>
        <dbReference type="ChEBI" id="CHEBI:59871"/>
        <dbReference type="EC" id="1.4.3.3"/>
    </reaction>
    <physiologicalReaction direction="left-to-right" evidence="9">
        <dbReference type="Rhea" id="RHEA:21817"/>
    </physiologicalReaction>
</comment>
<sequence>MSTNNIVILGAGVSGLTTAYLLSKDASNSITVLAKHMPGDYDIEYASPWAGANYLPVGKASSSHGKWERNTWPALKEITEKYPEAGIHFQDAIVYNRTKDQGSATGDWFSELVQKEPWYKDVVPDFRNFPDNELAPGIDNASVFTSVCINTAIYLPWLIGQCRKTGVVFKRAVVKHVADAASLHHSGKKADVVVNCTGLSSRKLGGVNDDKLHPIRGQIVVVRNDPGAMFSISGTDDAEDEVTYMMTRAAGGGTVIGGSYQKDQWDPLPDPNLAVRIMKRAIALVPQLVGEGQGIEGLDVIRHGVGLRPFREDGPRIEADKVDGVSVVHNYGHGGFGYQASFGCAAEAVELVNNVLKQKGRAKLPIICPNMTYNPPKVEEDYSDTSEPQKRKRDEKYPELEPATPQQEFETEKQQPPNKAPKPDETPAEKDKINAEGGVNNDEEDEELSDVYEEGEEDEFEEENDNNEGDEEVEEEEKEGVEDDQVEAEEEEEEEKNEREEEDTGKHGPKVQKAVDKLGRSPLDGTKIAQKPLTASPETLLAMVIDAMLKSRPISHDLTQRAINKVIEAGYHDIRKLGDSSWEERTMILKDGGYNRYREQGATNLGELAELVDGKYGGDLNNLLEEAHHNRDEVRRLIKEIKGLGDLGADLFFNNVQSVWPEIAPFVDRRSLQTADQVGIGTDLDTIYNDLEHDSMKMSRLANGLSAARLDKRQGELLSI</sequence>
<reference evidence="12 13" key="1">
    <citation type="submission" date="2015-02" db="EMBL/GenBank/DDBJ databases">
        <title>Draft genome sequence of Aspergillus parasiticus SU-1.</title>
        <authorList>
            <person name="Yu J."/>
            <person name="Fedorova N."/>
            <person name="Yin Y."/>
            <person name="Losada L."/>
            <person name="Zafar N."/>
            <person name="Taujale R."/>
            <person name="Ehrlich K.C."/>
            <person name="Bhatnagar D."/>
            <person name="Cleveland T.E."/>
            <person name="Bennett J.W."/>
            <person name="Nierman W.C."/>
        </authorList>
    </citation>
    <scope>NUCLEOTIDE SEQUENCE [LARGE SCALE GENOMIC DNA]</scope>
    <source>
        <strain evidence="13">ATCC 56775 / NRRL 5862 / SRRC 143 / SU-1</strain>
    </source>
</reference>
<evidence type="ECO:0000259" key="11">
    <source>
        <dbReference type="Pfam" id="PF01266"/>
    </source>
</evidence>
<evidence type="ECO:0000313" key="13">
    <source>
        <dbReference type="Proteomes" id="UP000033540"/>
    </source>
</evidence>
<proteinExistence type="inferred from homology"/>
<dbReference type="EMBL" id="JZEE01000747">
    <property type="protein sequence ID" value="KJK60242.1"/>
    <property type="molecule type" value="Genomic_DNA"/>
</dbReference>
<dbReference type="Gene3D" id="3.30.9.10">
    <property type="entry name" value="D-Amino Acid Oxidase, subunit A, domain 2"/>
    <property type="match status" value="1"/>
</dbReference>
<dbReference type="PROSITE" id="PS00677">
    <property type="entry name" value="DAO"/>
    <property type="match status" value="1"/>
</dbReference>
<evidence type="ECO:0000256" key="8">
    <source>
        <dbReference type="ARBA" id="ARBA00039101"/>
    </source>
</evidence>
<evidence type="ECO:0000256" key="5">
    <source>
        <dbReference type="ARBA" id="ARBA00022827"/>
    </source>
</evidence>
<evidence type="ECO:0000256" key="7">
    <source>
        <dbReference type="ARBA" id="ARBA00023140"/>
    </source>
</evidence>
<evidence type="ECO:0000256" key="6">
    <source>
        <dbReference type="ARBA" id="ARBA00023002"/>
    </source>
</evidence>
<dbReference type="InterPro" id="IPR006076">
    <property type="entry name" value="FAD-dep_OxRdtase"/>
</dbReference>
<dbReference type="AlphaFoldDB" id="A0A0F0I0T6"/>
<name>A0A0F0I0T6_ASPPU</name>
<evidence type="ECO:0000256" key="10">
    <source>
        <dbReference type="SAM" id="MobiDB-lite"/>
    </source>
</evidence>
<comment type="similarity">
    <text evidence="3">Belongs to the DAMOX/DASOX family.</text>
</comment>
<comment type="cofactor">
    <cofactor evidence="1">
        <name>FAD</name>
        <dbReference type="ChEBI" id="CHEBI:57692"/>
    </cofactor>
</comment>
<accession>A0A0F0I0T6</accession>
<dbReference type="FunFam" id="3.30.9.10:FF:000018">
    <property type="entry name" value="D-amino acid oxidase, putative"/>
    <property type="match status" value="1"/>
</dbReference>
<protein>
    <recommendedName>
        <fullName evidence="8">D-amino-acid oxidase</fullName>
        <ecNumber evidence="8">1.4.3.3</ecNumber>
    </recommendedName>
</protein>
<dbReference type="Pfam" id="PF01266">
    <property type="entry name" value="DAO"/>
    <property type="match status" value="1"/>
</dbReference>
<feature type="compositionally biased region" description="Basic and acidic residues" evidence="10">
    <location>
        <begin position="387"/>
        <end position="399"/>
    </location>
</feature>
<evidence type="ECO:0000256" key="3">
    <source>
        <dbReference type="ARBA" id="ARBA00006730"/>
    </source>
</evidence>
<feature type="domain" description="FAD dependent oxidoreductase" evidence="11">
    <location>
        <begin position="6"/>
        <end position="351"/>
    </location>
</feature>
<comment type="subcellular location">
    <subcellularLocation>
        <location evidence="2">Peroxisome matrix</location>
    </subcellularLocation>
</comment>
<evidence type="ECO:0000313" key="12">
    <source>
        <dbReference type="EMBL" id="KJK60242.1"/>
    </source>
</evidence>
<dbReference type="SUPFAM" id="SSF51971">
    <property type="entry name" value="Nucleotide-binding domain"/>
    <property type="match status" value="1"/>
</dbReference>
<dbReference type="Gene3D" id="3.40.50.720">
    <property type="entry name" value="NAD(P)-binding Rossmann-like Domain"/>
    <property type="match status" value="1"/>
</dbReference>
<evidence type="ECO:0000256" key="2">
    <source>
        <dbReference type="ARBA" id="ARBA00004253"/>
    </source>
</evidence>
<dbReference type="InterPro" id="IPR023209">
    <property type="entry name" value="DAO"/>
</dbReference>
<dbReference type="PANTHER" id="PTHR11530:SF16">
    <property type="entry name" value="D-AMINO ACID OXIDASE (AFU_ORTHOLOGUE AFUA_5G11290)"/>
    <property type="match status" value="1"/>
</dbReference>
<keyword evidence="5" id="KW-0274">FAD</keyword>
<dbReference type="SUPFAM" id="SSF54373">
    <property type="entry name" value="FAD-linked reductases, C-terminal domain"/>
    <property type="match status" value="1"/>
</dbReference>
<dbReference type="GO" id="GO:0006281">
    <property type="term" value="P:DNA repair"/>
    <property type="evidence" value="ECO:0007669"/>
    <property type="project" value="InterPro"/>
</dbReference>
<gene>
    <name evidence="12" type="ORF">P875_00053572</name>
</gene>
<dbReference type="OrthoDB" id="409956at2759"/>
<dbReference type="SUPFAM" id="SSF48150">
    <property type="entry name" value="DNA-glycosylase"/>
    <property type="match status" value="1"/>
</dbReference>
<dbReference type="InterPro" id="IPR006181">
    <property type="entry name" value="D-amino_acid_oxidase_CS"/>
</dbReference>
<evidence type="ECO:0000256" key="1">
    <source>
        <dbReference type="ARBA" id="ARBA00001974"/>
    </source>
</evidence>
<keyword evidence="4" id="KW-0285">Flavoprotein</keyword>
<feature type="compositionally biased region" description="Acidic residues" evidence="10">
    <location>
        <begin position="441"/>
        <end position="503"/>
    </location>
</feature>
<feature type="region of interest" description="Disordered" evidence="10">
    <location>
        <begin position="367"/>
        <end position="514"/>
    </location>
</feature>
<evidence type="ECO:0000256" key="4">
    <source>
        <dbReference type="ARBA" id="ARBA00022630"/>
    </source>
</evidence>
<dbReference type="STRING" id="1403190.A0A0F0I0T6"/>
<organism evidence="12 13">
    <name type="scientific">Aspergillus parasiticus (strain ATCC 56775 / NRRL 5862 / SRRC 143 / SU-1)</name>
    <dbReference type="NCBI Taxonomy" id="1403190"/>
    <lineage>
        <taxon>Eukaryota</taxon>
        <taxon>Fungi</taxon>
        <taxon>Dikarya</taxon>
        <taxon>Ascomycota</taxon>
        <taxon>Pezizomycotina</taxon>
        <taxon>Eurotiomycetes</taxon>
        <taxon>Eurotiomycetidae</taxon>
        <taxon>Eurotiales</taxon>
        <taxon>Aspergillaceae</taxon>
        <taxon>Aspergillus</taxon>
        <taxon>Aspergillus subgen. Circumdati</taxon>
    </lineage>
</organism>
<feature type="compositionally biased region" description="Basic and acidic residues" evidence="10">
    <location>
        <begin position="421"/>
        <end position="434"/>
    </location>
</feature>
<dbReference type="GO" id="GO:0019478">
    <property type="term" value="P:D-amino acid catabolic process"/>
    <property type="evidence" value="ECO:0007669"/>
    <property type="project" value="TreeGrafter"/>
</dbReference>
<keyword evidence="6" id="KW-0560">Oxidoreductase</keyword>
<dbReference type="EC" id="1.4.3.3" evidence="8"/>
<keyword evidence="7" id="KW-0576">Peroxisome</keyword>
<comment type="caution">
    <text evidence="12">The sequence shown here is derived from an EMBL/GenBank/DDBJ whole genome shotgun (WGS) entry which is preliminary data.</text>
</comment>
<dbReference type="Proteomes" id="UP000033540">
    <property type="component" value="Unassembled WGS sequence"/>
</dbReference>
<dbReference type="GO" id="GO:0005782">
    <property type="term" value="C:peroxisomal matrix"/>
    <property type="evidence" value="ECO:0007669"/>
    <property type="project" value="UniProtKB-SubCell"/>
</dbReference>
<dbReference type="PANTHER" id="PTHR11530">
    <property type="entry name" value="D-AMINO ACID OXIDASE"/>
    <property type="match status" value="1"/>
</dbReference>